<dbReference type="InParanoid" id="F6Q7X0"/>
<keyword evidence="6" id="KW-1185">Reference proteome</keyword>
<name>F6Q7X0_CIOIN</name>
<dbReference type="AlphaFoldDB" id="F6Q7X0"/>
<dbReference type="FunCoup" id="F6Q7X0">
    <property type="interactions" value="951"/>
</dbReference>
<dbReference type="PANTHER" id="PTHR46035:SF1">
    <property type="entry name" value="TETRATRICOPEPTIDE REPEAT PROTEIN 4"/>
    <property type="match status" value="1"/>
</dbReference>
<reference evidence="5" key="3">
    <citation type="submission" date="2025-09" db="UniProtKB">
        <authorList>
            <consortium name="Ensembl"/>
        </authorList>
    </citation>
    <scope>IDENTIFICATION</scope>
</reference>
<dbReference type="OMA" id="WRAAQCA"/>
<dbReference type="Gene3D" id="1.25.40.10">
    <property type="entry name" value="Tetratricopeptide repeat domain"/>
    <property type="match status" value="1"/>
</dbReference>
<feature type="domain" description="Cns1/TTC4 wheel" evidence="4">
    <location>
        <begin position="231"/>
        <end position="338"/>
    </location>
</feature>
<dbReference type="PANTHER" id="PTHR46035">
    <property type="entry name" value="TETRATRICOPEPTIDE REPEAT PROTEIN 4"/>
    <property type="match status" value="1"/>
</dbReference>
<dbReference type="GeneTree" id="ENSGT00510000049371"/>
<dbReference type="GO" id="GO:0051879">
    <property type="term" value="F:Hsp90 protein binding"/>
    <property type="evidence" value="ECO:0000318"/>
    <property type="project" value="GO_Central"/>
</dbReference>
<dbReference type="SMART" id="SM00028">
    <property type="entry name" value="TPR"/>
    <property type="match status" value="3"/>
</dbReference>
<reference evidence="5" key="2">
    <citation type="submission" date="2025-08" db="UniProtKB">
        <authorList>
            <consortium name="Ensembl"/>
        </authorList>
    </citation>
    <scope>IDENTIFICATION</scope>
</reference>
<dbReference type="InterPro" id="IPR011990">
    <property type="entry name" value="TPR-like_helical_dom_sf"/>
</dbReference>
<evidence type="ECO:0000313" key="6">
    <source>
        <dbReference type="Proteomes" id="UP000008144"/>
    </source>
</evidence>
<keyword evidence="1" id="KW-0677">Repeat</keyword>
<dbReference type="GO" id="GO:0006457">
    <property type="term" value="P:protein folding"/>
    <property type="evidence" value="ECO:0000318"/>
    <property type="project" value="GO_Central"/>
</dbReference>
<keyword evidence="2" id="KW-0802">TPR repeat</keyword>
<sequence>PAFINEQPTQEEIDNNPLLSGLQQIKYDLNDTPYEKAMTLKEDGNFQFKFKKYKFACAAYTEAIKTKCDNKELMNILFTNRAAANYHLQNYRSALLDATEAVKLNPKRIKSLLRCAQCCEAVKRYHDAVKWCQVILSLEDDHKTAIKILNDSLRHIKVQERDQRKIALAKEKKIKENATLLAAIKSRNVYLEKVIENSSEDENDELHKDNLMLSSLEVSGPNIKSKVHLNETGNLVWPVLFVYPEYETTDFIEAFDEQTMFLDHMSVMFEDKVNWDKFNHYTLPNLEVFFEDSASVLHKVSTESTLLAAITRPGYIVKAGTPSFIVLSRASQFYQQFLANHKAHRLPNP</sequence>
<dbReference type="Proteomes" id="UP000008144">
    <property type="component" value="Unassembled WGS sequence"/>
</dbReference>
<dbReference type="STRING" id="7719.ENSCINP00000016972"/>
<organism evidence="5 6">
    <name type="scientific">Ciona intestinalis</name>
    <name type="common">Transparent sea squirt</name>
    <name type="synonym">Ascidia intestinalis</name>
    <dbReference type="NCBI Taxonomy" id="7719"/>
    <lineage>
        <taxon>Eukaryota</taxon>
        <taxon>Metazoa</taxon>
        <taxon>Chordata</taxon>
        <taxon>Tunicata</taxon>
        <taxon>Ascidiacea</taxon>
        <taxon>Phlebobranchia</taxon>
        <taxon>Cionidae</taxon>
        <taxon>Ciona</taxon>
    </lineage>
</organism>
<evidence type="ECO:0000256" key="2">
    <source>
        <dbReference type="ARBA" id="ARBA00022803"/>
    </source>
</evidence>
<comment type="similarity">
    <text evidence="3">Belongs to the TTC4 family.</text>
</comment>
<accession>F6Q7X0</accession>
<reference evidence="6" key="1">
    <citation type="journal article" date="2002" name="Science">
        <title>The draft genome of Ciona intestinalis: insights into chordate and vertebrate origins.</title>
        <authorList>
            <person name="Dehal P."/>
            <person name="Satou Y."/>
            <person name="Campbell R.K."/>
            <person name="Chapman J."/>
            <person name="Degnan B."/>
            <person name="De Tomaso A."/>
            <person name="Davidson B."/>
            <person name="Di Gregorio A."/>
            <person name="Gelpke M."/>
            <person name="Goodstein D.M."/>
            <person name="Harafuji N."/>
            <person name="Hastings K.E."/>
            <person name="Ho I."/>
            <person name="Hotta K."/>
            <person name="Huang W."/>
            <person name="Kawashima T."/>
            <person name="Lemaire P."/>
            <person name="Martinez D."/>
            <person name="Meinertzhagen I.A."/>
            <person name="Necula S."/>
            <person name="Nonaka M."/>
            <person name="Putnam N."/>
            <person name="Rash S."/>
            <person name="Saiga H."/>
            <person name="Satake M."/>
            <person name="Terry A."/>
            <person name="Yamada L."/>
            <person name="Wang H.G."/>
            <person name="Awazu S."/>
            <person name="Azumi K."/>
            <person name="Boore J."/>
            <person name="Branno M."/>
            <person name="Chin-Bow S."/>
            <person name="DeSantis R."/>
            <person name="Doyle S."/>
            <person name="Francino P."/>
            <person name="Keys D.N."/>
            <person name="Haga S."/>
            <person name="Hayashi H."/>
            <person name="Hino K."/>
            <person name="Imai K.S."/>
            <person name="Inaba K."/>
            <person name="Kano S."/>
            <person name="Kobayashi K."/>
            <person name="Kobayashi M."/>
            <person name="Lee B.I."/>
            <person name="Makabe K.W."/>
            <person name="Manohar C."/>
            <person name="Matassi G."/>
            <person name="Medina M."/>
            <person name="Mochizuki Y."/>
            <person name="Mount S."/>
            <person name="Morishita T."/>
            <person name="Miura S."/>
            <person name="Nakayama A."/>
            <person name="Nishizaka S."/>
            <person name="Nomoto H."/>
            <person name="Ohta F."/>
            <person name="Oishi K."/>
            <person name="Rigoutsos I."/>
            <person name="Sano M."/>
            <person name="Sasaki A."/>
            <person name="Sasakura Y."/>
            <person name="Shoguchi E."/>
            <person name="Shin-i T."/>
            <person name="Spagnuolo A."/>
            <person name="Stainier D."/>
            <person name="Suzuki M.M."/>
            <person name="Tassy O."/>
            <person name="Takatori N."/>
            <person name="Tokuoka M."/>
            <person name="Yagi K."/>
            <person name="Yoshizaki F."/>
            <person name="Wada S."/>
            <person name="Zhang C."/>
            <person name="Hyatt P.D."/>
            <person name="Larimer F."/>
            <person name="Detter C."/>
            <person name="Doggett N."/>
            <person name="Glavina T."/>
            <person name="Hawkins T."/>
            <person name="Richardson P."/>
            <person name="Lucas S."/>
            <person name="Kohara Y."/>
            <person name="Levine M."/>
            <person name="Satoh N."/>
            <person name="Rokhsar D.S."/>
        </authorList>
    </citation>
    <scope>NUCLEOTIDE SEQUENCE [LARGE SCALE GENOMIC DNA]</scope>
</reference>
<dbReference type="GO" id="GO:0030544">
    <property type="term" value="F:Hsp70 protein binding"/>
    <property type="evidence" value="ECO:0000318"/>
    <property type="project" value="GO_Central"/>
</dbReference>
<dbReference type="Pfam" id="PF18972">
    <property type="entry name" value="Wheel"/>
    <property type="match status" value="1"/>
</dbReference>
<evidence type="ECO:0000256" key="1">
    <source>
        <dbReference type="ARBA" id="ARBA00022737"/>
    </source>
</evidence>
<protein>
    <recommendedName>
        <fullName evidence="4">Cns1/TTC4 wheel domain-containing protein</fullName>
    </recommendedName>
</protein>
<dbReference type="GO" id="GO:0005634">
    <property type="term" value="C:nucleus"/>
    <property type="evidence" value="ECO:0000318"/>
    <property type="project" value="GO_Central"/>
</dbReference>
<evidence type="ECO:0000259" key="4">
    <source>
        <dbReference type="Pfam" id="PF18972"/>
    </source>
</evidence>
<dbReference type="Ensembl" id="ENSCINT00000016972.2">
    <property type="protein sequence ID" value="ENSCINP00000016972.2"/>
    <property type="gene ID" value="ENSCING00000008320.2"/>
</dbReference>
<dbReference type="HOGENOM" id="CLU_040446_2_0_1"/>
<evidence type="ECO:0000313" key="5">
    <source>
        <dbReference type="Ensembl" id="ENSCINP00000016972.2"/>
    </source>
</evidence>
<evidence type="ECO:0000256" key="3">
    <source>
        <dbReference type="ARBA" id="ARBA00023602"/>
    </source>
</evidence>
<dbReference type="SUPFAM" id="SSF48452">
    <property type="entry name" value="TPR-like"/>
    <property type="match status" value="1"/>
</dbReference>
<proteinExistence type="inferred from homology"/>
<dbReference type="CDD" id="cd21380">
    <property type="entry name" value="CTWD_Cns1"/>
    <property type="match status" value="1"/>
</dbReference>
<dbReference type="InterPro" id="IPR044059">
    <property type="entry name" value="Csn1/TTC4_wheel"/>
</dbReference>
<dbReference type="InterPro" id="IPR019734">
    <property type="entry name" value="TPR_rpt"/>
</dbReference>